<name>A0A150G8W4_GONPE</name>
<proteinExistence type="predicted"/>
<accession>A0A150G8W4</accession>
<protein>
    <submittedName>
        <fullName evidence="2">Uncharacterized protein</fullName>
    </submittedName>
</protein>
<dbReference type="Proteomes" id="UP000075714">
    <property type="component" value="Unassembled WGS sequence"/>
</dbReference>
<evidence type="ECO:0000313" key="3">
    <source>
        <dbReference type="Proteomes" id="UP000075714"/>
    </source>
</evidence>
<sequence>MEHAVARAYAGMMRQRRKGRRGGKGGAYVGQAEACGPVGGESGESEEGGGKGQARALQPTGIALAVAIAGSGDGGSDDSGDGSSDGGDGEENDGGDDGCAFDPYGLECGDGDGDGDGSRASVAPSADCDWVLLPDWQPRARLELNRAICGWLGLLGSEGDLELRDAGILGTSWQLDPDGFHGQLDLLLLARDPRIGEAHGSGGDGGGGGAT</sequence>
<evidence type="ECO:0000313" key="2">
    <source>
        <dbReference type="EMBL" id="KXZ46299.1"/>
    </source>
</evidence>
<reference evidence="3" key="1">
    <citation type="journal article" date="2016" name="Nat. Commun.">
        <title>The Gonium pectorale genome demonstrates co-option of cell cycle regulation during the evolution of multicellularity.</title>
        <authorList>
            <person name="Hanschen E.R."/>
            <person name="Marriage T.N."/>
            <person name="Ferris P.J."/>
            <person name="Hamaji T."/>
            <person name="Toyoda A."/>
            <person name="Fujiyama A."/>
            <person name="Neme R."/>
            <person name="Noguchi H."/>
            <person name="Minakuchi Y."/>
            <person name="Suzuki M."/>
            <person name="Kawai-Toyooka H."/>
            <person name="Smith D.R."/>
            <person name="Sparks H."/>
            <person name="Anderson J."/>
            <person name="Bakaric R."/>
            <person name="Luria V."/>
            <person name="Karger A."/>
            <person name="Kirschner M.W."/>
            <person name="Durand P.M."/>
            <person name="Michod R.E."/>
            <person name="Nozaki H."/>
            <person name="Olson B.J."/>
        </authorList>
    </citation>
    <scope>NUCLEOTIDE SEQUENCE [LARGE SCALE GENOMIC DNA]</scope>
    <source>
        <strain evidence="3">NIES-2863</strain>
    </source>
</reference>
<dbReference type="EMBL" id="LSYV01000046">
    <property type="protein sequence ID" value="KXZ46299.1"/>
    <property type="molecule type" value="Genomic_DNA"/>
</dbReference>
<comment type="caution">
    <text evidence="2">The sequence shown here is derived from an EMBL/GenBank/DDBJ whole genome shotgun (WGS) entry which is preliminary data.</text>
</comment>
<organism evidence="2 3">
    <name type="scientific">Gonium pectorale</name>
    <name type="common">Green alga</name>
    <dbReference type="NCBI Taxonomy" id="33097"/>
    <lineage>
        <taxon>Eukaryota</taxon>
        <taxon>Viridiplantae</taxon>
        <taxon>Chlorophyta</taxon>
        <taxon>core chlorophytes</taxon>
        <taxon>Chlorophyceae</taxon>
        <taxon>CS clade</taxon>
        <taxon>Chlamydomonadales</taxon>
        <taxon>Volvocaceae</taxon>
        <taxon>Gonium</taxon>
    </lineage>
</organism>
<feature type="region of interest" description="Disordered" evidence="1">
    <location>
        <begin position="1"/>
        <end position="123"/>
    </location>
</feature>
<gene>
    <name evidence="2" type="ORF">GPECTOR_45g169</name>
</gene>
<keyword evidence="3" id="KW-1185">Reference proteome</keyword>
<dbReference type="AlphaFoldDB" id="A0A150G8W4"/>
<feature type="compositionally biased region" description="Basic residues" evidence="1">
    <location>
        <begin position="14"/>
        <end position="23"/>
    </location>
</feature>
<feature type="compositionally biased region" description="Acidic residues" evidence="1">
    <location>
        <begin position="87"/>
        <end position="96"/>
    </location>
</feature>
<evidence type="ECO:0000256" key="1">
    <source>
        <dbReference type="SAM" id="MobiDB-lite"/>
    </source>
</evidence>